<dbReference type="Gene3D" id="1.10.20.10">
    <property type="entry name" value="Histone, subunit A"/>
    <property type="match status" value="1"/>
</dbReference>
<evidence type="ECO:0000256" key="9">
    <source>
        <dbReference type="ARBA" id="ARBA00023242"/>
    </source>
</evidence>
<dbReference type="PRINTS" id="PR00623">
    <property type="entry name" value="HISTONEH4"/>
</dbReference>
<evidence type="ECO:0000256" key="7">
    <source>
        <dbReference type="ARBA" id="ARBA00022454"/>
    </source>
</evidence>
<accession>A0A834I5T1</accession>
<comment type="subcellular location">
    <subcellularLocation>
        <location evidence="3">Chromosome</location>
    </subcellularLocation>
    <subcellularLocation>
        <location evidence="2">Nucleus</location>
    </subcellularLocation>
</comment>
<comment type="caution">
    <text evidence="13">The sequence shown here is derived from an EMBL/GenBank/DDBJ whole genome shotgun (WGS) entry which is preliminary data.</text>
</comment>
<dbReference type="OrthoDB" id="5777208at2759"/>
<dbReference type="InterPro" id="IPR001951">
    <property type="entry name" value="Histone_H4"/>
</dbReference>
<dbReference type="GO" id="GO:0030527">
    <property type="term" value="F:structural constituent of chromatin"/>
    <property type="evidence" value="ECO:0007669"/>
    <property type="project" value="InterPro"/>
</dbReference>
<protein>
    <recommendedName>
        <fullName evidence="6 11">Histone H4</fullName>
    </recommendedName>
</protein>
<evidence type="ECO:0000259" key="12">
    <source>
        <dbReference type="Pfam" id="PF15511"/>
    </source>
</evidence>
<dbReference type="SUPFAM" id="SSF47113">
    <property type="entry name" value="Histone-fold"/>
    <property type="match status" value="1"/>
</dbReference>
<feature type="domain" description="CENP-T/Histone H4 histone fold" evidence="12">
    <location>
        <begin position="20"/>
        <end position="86"/>
    </location>
</feature>
<evidence type="ECO:0000313" key="14">
    <source>
        <dbReference type="Proteomes" id="UP000625711"/>
    </source>
</evidence>
<evidence type="ECO:0000256" key="2">
    <source>
        <dbReference type="ARBA" id="ARBA00004123"/>
    </source>
</evidence>
<evidence type="ECO:0000313" key="13">
    <source>
        <dbReference type="EMBL" id="KAF7275087.1"/>
    </source>
</evidence>
<reference evidence="13" key="1">
    <citation type="submission" date="2020-08" db="EMBL/GenBank/DDBJ databases">
        <title>Genome sequencing and assembly of the red palm weevil Rhynchophorus ferrugineus.</title>
        <authorList>
            <person name="Dias G.B."/>
            <person name="Bergman C.M."/>
            <person name="Manee M."/>
        </authorList>
    </citation>
    <scope>NUCLEOTIDE SEQUENCE</scope>
    <source>
        <strain evidence="13">AA-2017</strain>
        <tissue evidence="13">Whole larva</tissue>
    </source>
</reference>
<keyword evidence="7 11" id="KW-0158">Chromosome</keyword>
<keyword evidence="9 11" id="KW-0539">Nucleus</keyword>
<evidence type="ECO:0000256" key="11">
    <source>
        <dbReference type="RuleBase" id="RU000528"/>
    </source>
</evidence>
<evidence type="ECO:0000256" key="8">
    <source>
        <dbReference type="ARBA" id="ARBA00023125"/>
    </source>
</evidence>
<dbReference type="SMART" id="SM00417">
    <property type="entry name" value="H4"/>
    <property type="match status" value="1"/>
</dbReference>
<keyword evidence="14" id="KW-1185">Reference proteome</keyword>
<feature type="non-terminal residue" evidence="13">
    <location>
        <position position="1"/>
    </location>
</feature>
<dbReference type="Proteomes" id="UP000625711">
    <property type="component" value="Unassembled WGS sequence"/>
</dbReference>
<organism evidence="13 14">
    <name type="scientific">Rhynchophorus ferrugineus</name>
    <name type="common">Red palm weevil</name>
    <name type="synonym">Curculio ferrugineus</name>
    <dbReference type="NCBI Taxonomy" id="354439"/>
    <lineage>
        <taxon>Eukaryota</taxon>
        <taxon>Metazoa</taxon>
        <taxon>Ecdysozoa</taxon>
        <taxon>Arthropoda</taxon>
        <taxon>Hexapoda</taxon>
        <taxon>Insecta</taxon>
        <taxon>Pterygota</taxon>
        <taxon>Neoptera</taxon>
        <taxon>Endopterygota</taxon>
        <taxon>Coleoptera</taxon>
        <taxon>Polyphaga</taxon>
        <taxon>Cucujiformia</taxon>
        <taxon>Curculionidae</taxon>
        <taxon>Dryophthorinae</taxon>
        <taxon>Rhynchophorus</taxon>
    </lineage>
</organism>
<dbReference type="EMBL" id="JAACXV010011369">
    <property type="protein sequence ID" value="KAF7275087.1"/>
    <property type="molecule type" value="Genomic_DNA"/>
</dbReference>
<dbReference type="GO" id="GO:0000786">
    <property type="term" value="C:nucleosome"/>
    <property type="evidence" value="ECO:0007669"/>
    <property type="project" value="UniProtKB-KW"/>
</dbReference>
<dbReference type="InterPro" id="IPR035425">
    <property type="entry name" value="CENP-T/H4_C"/>
</dbReference>
<dbReference type="GO" id="GO:0005634">
    <property type="term" value="C:nucleus"/>
    <property type="evidence" value="ECO:0007669"/>
    <property type="project" value="UniProtKB-SubCell"/>
</dbReference>
<comment type="subunit">
    <text evidence="5 11">The nucleosome is a histone octamer containing two molecules each of H2A, H2B, H3 and H4 assembled in one H3-H4 heterotetramer and two H2A-H2B heterodimers. The octamer wraps approximately 147 bp of DNA.</text>
</comment>
<keyword evidence="10 11" id="KW-0544">Nucleosome core</keyword>
<dbReference type="Pfam" id="PF15511">
    <property type="entry name" value="CENP-T_C"/>
    <property type="match status" value="1"/>
</dbReference>
<keyword evidence="8 11" id="KW-0238">DNA-binding</keyword>
<evidence type="ECO:0000256" key="3">
    <source>
        <dbReference type="ARBA" id="ARBA00004286"/>
    </source>
</evidence>
<dbReference type="AlphaFoldDB" id="A0A834I5T1"/>
<evidence type="ECO:0000256" key="1">
    <source>
        <dbReference type="ARBA" id="ARBA00002001"/>
    </source>
</evidence>
<name>A0A834I5T1_RHYFE</name>
<dbReference type="GO" id="GO:0003677">
    <property type="term" value="F:DNA binding"/>
    <property type="evidence" value="ECO:0007669"/>
    <property type="project" value="UniProtKB-KW"/>
</dbReference>
<comment type="function">
    <text evidence="1 11">Core component of nucleosome. Nucleosomes wrap and compact DNA into chromatin, limiting DNA accessibility to the cellular machineries which require DNA as a template. Histones thereby play a central role in transcription regulation, DNA repair, DNA replication and chromosomal stability. DNA accessibility is regulated via a complex set of post-translational modifications of histones, also called histone code, and nucleosome remodeling.</text>
</comment>
<evidence type="ECO:0000256" key="5">
    <source>
        <dbReference type="ARBA" id="ARBA00011538"/>
    </source>
</evidence>
<proteinExistence type="inferred from homology"/>
<comment type="similarity">
    <text evidence="4 11">Belongs to the histone H4 family.</text>
</comment>
<evidence type="ECO:0000256" key="10">
    <source>
        <dbReference type="ARBA" id="ARBA00023269"/>
    </source>
</evidence>
<dbReference type="CDD" id="cd22912">
    <property type="entry name" value="HFD_H4"/>
    <property type="match status" value="1"/>
</dbReference>
<gene>
    <name evidence="13" type="ORF">GWI33_012197</name>
</gene>
<evidence type="ECO:0000256" key="6">
    <source>
        <dbReference type="ARBA" id="ARBA00020836"/>
    </source>
</evidence>
<dbReference type="FunFam" id="1.10.20.10:FF:000012">
    <property type="entry name" value="Histone H4"/>
    <property type="match status" value="1"/>
</dbReference>
<dbReference type="InterPro" id="IPR009072">
    <property type="entry name" value="Histone-fold"/>
</dbReference>
<sequence length="93" mass="10505">LGKGGARRHRKVLPDNNQCITKPAIRRLARRGGVKRISGLNYEETRGVLKVFLENVIRDAVTNTEHARRKTVIAMDVVYALKRQGRTLYGFCG</sequence>
<dbReference type="GO" id="GO:0046982">
    <property type="term" value="F:protein heterodimerization activity"/>
    <property type="evidence" value="ECO:0007669"/>
    <property type="project" value="InterPro"/>
</dbReference>
<evidence type="ECO:0000256" key="4">
    <source>
        <dbReference type="ARBA" id="ARBA00006564"/>
    </source>
</evidence>
<dbReference type="PANTHER" id="PTHR10484">
    <property type="entry name" value="HISTONE H4"/>
    <property type="match status" value="1"/>
</dbReference>